<sequence length="141" mass="16051">MTCPRHAASEESRIYPTSSAETTARGAPFFRAFPMLAWVTRKARHLSGHEDRVSRLRRKTLPRMSPCLFREPRRDDYRQFTSRMTGARYGRPDAVTRHRLGGSQQVAEEDYASTYGRGGVEISETVPGASSSSRDREIDER</sequence>
<proteinExistence type="predicted"/>
<organism evidence="2 3">
    <name type="scientific">Thalassiosira oceanica</name>
    <name type="common">Marine diatom</name>
    <dbReference type="NCBI Taxonomy" id="159749"/>
    <lineage>
        <taxon>Eukaryota</taxon>
        <taxon>Sar</taxon>
        <taxon>Stramenopiles</taxon>
        <taxon>Ochrophyta</taxon>
        <taxon>Bacillariophyta</taxon>
        <taxon>Coscinodiscophyceae</taxon>
        <taxon>Thalassiosirophycidae</taxon>
        <taxon>Thalassiosirales</taxon>
        <taxon>Thalassiosiraceae</taxon>
        <taxon>Thalassiosira</taxon>
    </lineage>
</organism>
<evidence type="ECO:0000256" key="1">
    <source>
        <dbReference type="SAM" id="MobiDB-lite"/>
    </source>
</evidence>
<accession>K0TPH2</accession>
<comment type="caution">
    <text evidence="2">The sequence shown here is derived from an EMBL/GenBank/DDBJ whole genome shotgun (WGS) entry which is preliminary data.</text>
</comment>
<feature type="region of interest" description="Disordered" evidence="1">
    <location>
        <begin position="100"/>
        <end position="141"/>
    </location>
</feature>
<dbReference type="Proteomes" id="UP000266841">
    <property type="component" value="Unassembled WGS sequence"/>
</dbReference>
<keyword evidence="3" id="KW-1185">Reference proteome</keyword>
<evidence type="ECO:0000313" key="3">
    <source>
        <dbReference type="Proteomes" id="UP000266841"/>
    </source>
</evidence>
<reference evidence="2 3" key="1">
    <citation type="journal article" date="2012" name="Genome Biol.">
        <title>Genome and low-iron response of an oceanic diatom adapted to chronic iron limitation.</title>
        <authorList>
            <person name="Lommer M."/>
            <person name="Specht M."/>
            <person name="Roy A.S."/>
            <person name="Kraemer L."/>
            <person name="Andreson R."/>
            <person name="Gutowska M.A."/>
            <person name="Wolf J."/>
            <person name="Bergner S.V."/>
            <person name="Schilhabel M.B."/>
            <person name="Klostermeier U.C."/>
            <person name="Beiko R.G."/>
            <person name="Rosenstiel P."/>
            <person name="Hippler M."/>
            <person name="Laroche J."/>
        </authorList>
    </citation>
    <scope>NUCLEOTIDE SEQUENCE [LARGE SCALE GENOMIC DNA]</scope>
    <source>
        <strain evidence="2 3">CCMP1005</strain>
    </source>
</reference>
<name>K0TPH2_THAOC</name>
<dbReference type="EMBL" id="AGNL01000208">
    <property type="protein sequence ID" value="EJK77936.1"/>
    <property type="molecule type" value="Genomic_DNA"/>
</dbReference>
<protein>
    <submittedName>
        <fullName evidence="2">Uncharacterized protein</fullName>
    </submittedName>
</protein>
<feature type="region of interest" description="Disordered" evidence="1">
    <location>
        <begin position="1"/>
        <end position="21"/>
    </location>
</feature>
<gene>
    <name evidence="2" type="ORF">THAOC_00196</name>
</gene>
<evidence type="ECO:0000313" key="2">
    <source>
        <dbReference type="EMBL" id="EJK77936.1"/>
    </source>
</evidence>
<dbReference type="AlphaFoldDB" id="K0TPH2"/>